<dbReference type="Proteomes" id="UP001628179">
    <property type="component" value="Unassembled WGS sequence"/>
</dbReference>
<feature type="signal peptide" evidence="6">
    <location>
        <begin position="1"/>
        <end position="24"/>
    </location>
</feature>
<dbReference type="SMART" id="SM00236">
    <property type="entry name" value="fCBD"/>
    <property type="match status" value="1"/>
</dbReference>
<evidence type="ECO:0000256" key="6">
    <source>
        <dbReference type="SAM" id="SignalP"/>
    </source>
</evidence>
<dbReference type="PROSITE" id="PS51164">
    <property type="entry name" value="CBM1_2"/>
    <property type="match status" value="1"/>
</dbReference>
<keyword evidence="2 6" id="KW-0732">Signal</keyword>
<evidence type="ECO:0000256" key="2">
    <source>
        <dbReference type="ARBA" id="ARBA00022729"/>
    </source>
</evidence>
<dbReference type="InterPro" id="IPR045321">
    <property type="entry name" value="Cts1-like"/>
</dbReference>
<dbReference type="PANTHER" id="PTHR45708:SF49">
    <property type="entry name" value="ENDOCHITINASE"/>
    <property type="match status" value="1"/>
</dbReference>
<dbReference type="InterPro" id="IPR050542">
    <property type="entry name" value="Glycosyl_Hydrlase18_Chitinase"/>
</dbReference>
<dbReference type="InterPro" id="IPR035971">
    <property type="entry name" value="CBD_sf"/>
</dbReference>
<evidence type="ECO:0000259" key="8">
    <source>
        <dbReference type="PROSITE" id="PS51910"/>
    </source>
</evidence>
<comment type="similarity">
    <text evidence="5">Belongs to the glycosyl hydrolase 18 family. Chitinase class III subfamily.</text>
</comment>
<dbReference type="Pfam" id="PF00704">
    <property type="entry name" value="Glyco_hydro_18"/>
    <property type="match status" value="1"/>
</dbReference>
<evidence type="ECO:0000256" key="3">
    <source>
        <dbReference type="ARBA" id="ARBA00022801"/>
    </source>
</evidence>
<organism evidence="9 10">
    <name type="scientific">Madurella fahalii</name>
    <dbReference type="NCBI Taxonomy" id="1157608"/>
    <lineage>
        <taxon>Eukaryota</taxon>
        <taxon>Fungi</taxon>
        <taxon>Dikarya</taxon>
        <taxon>Ascomycota</taxon>
        <taxon>Pezizomycotina</taxon>
        <taxon>Sordariomycetes</taxon>
        <taxon>Sordariomycetidae</taxon>
        <taxon>Sordariales</taxon>
        <taxon>Sordariales incertae sedis</taxon>
        <taxon>Madurella</taxon>
    </lineage>
</organism>
<keyword evidence="10" id="KW-1185">Reference proteome</keyword>
<dbReference type="PANTHER" id="PTHR45708">
    <property type="entry name" value="ENDOCHITINASE"/>
    <property type="match status" value="1"/>
</dbReference>
<proteinExistence type="inferred from homology"/>
<evidence type="ECO:0000313" key="9">
    <source>
        <dbReference type="EMBL" id="GAB1319388.1"/>
    </source>
</evidence>
<gene>
    <name evidence="9" type="primary">CHT2_2</name>
    <name evidence="9" type="ORF">MFIFM68171_09598</name>
</gene>
<feature type="chain" id="PRO_5047049114" evidence="6">
    <location>
        <begin position="25"/>
        <end position="411"/>
    </location>
</feature>
<dbReference type="EMBL" id="BAAFSV010000005">
    <property type="protein sequence ID" value="GAB1319388.1"/>
    <property type="molecule type" value="Genomic_DNA"/>
</dbReference>
<dbReference type="RefSeq" id="XP_070921118.1">
    <property type="nucleotide sequence ID" value="XM_071065017.1"/>
</dbReference>
<dbReference type="InterPro" id="IPR017853">
    <property type="entry name" value="GH"/>
</dbReference>
<dbReference type="SUPFAM" id="SSF51445">
    <property type="entry name" value="(Trans)glycosidases"/>
    <property type="match status" value="1"/>
</dbReference>
<name>A0ABQ0GNT3_9PEZI</name>
<evidence type="ECO:0000256" key="5">
    <source>
        <dbReference type="ARBA" id="ARBA00025727"/>
    </source>
</evidence>
<sequence length="411" mass="43508">MALLILRVAALWAMIASLPGSLAGFDAGASNNVAIYWGQNSINRADGQQRLATYCANTPVNIIPLAFLHVIKNPTMVNFANAGDNCTTFPGTQLLRCPQIEEDILACQSLNKSILLSIGGATYTEGGFSSPSEATQWADTLWAMFGPASPSSAALRPFGSAAVDGFDMDFEATSANMAPFAAALRRHMDAAPDGRKYLLSAAPQCPFPDHAMGEMLDAVGFDFVSVQFYNNYCGAPSYVPGAPAQNNFNFARWDEWARAGSLKKGVKVLLGLPGSPTAAGTGYVSGEQLKKVVEYSRGFASFGGVMVWDMSQVYGNPGFLNSIVEALGGKLPPPITTTTTTTSSTTTRVPTTLTTSTRTLTMATTTTSTTQPSGSLVPHWGQCGGNGYDGPTQCEPPYQCVPLGDWWSHCA</sequence>
<comment type="caution">
    <text evidence="9">The sequence shown here is derived from an EMBL/GenBank/DDBJ whole genome shotgun (WGS) entry which is preliminary data.</text>
</comment>
<evidence type="ECO:0000256" key="4">
    <source>
        <dbReference type="ARBA" id="ARBA00023295"/>
    </source>
</evidence>
<reference evidence="9 10" key="1">
    <citation type="submission" date="2024-09" db="EMBL/GenBank/DDBJ databases">
        <title>Itraconazole resistance in Madurella fahalii resulting from another homologue of gene encoding cytochrome P450 14-alpha sterol demethylase (CYP51).</title>
        <authorList>
            <person name="Yoshioka I."/>
            <person name="Fahal A.H."/>
            <person name="Kaneko S."/>
            <person name="Yaguchi T."/>
        </authorList>
    </citation>
    <scope>NUCLEOTIDE SEQUENCE [LARGE SCALE GENOMIC DNA]</scope>
    <source>
        <strain evidence="9 10">IFM 68171</strain>
    </source>
</reference>
<dbReference type="GeneID" id="98180340"/>
<keyword evidence="1" id="KW-0147">Chitin-binding</keyword>
<evidence type="ECO:0000259" key="7">
    <source>
        <dbReference type="PROSITE" id="PS51164"/>
    </source>
</evidence>
<feature type="domain" description="GH18" evidence="8">
    <location>
        <begin position="31"/>
        <end position="330"/>
    </location>
</feature>
<protein>
    <submittedName>
        <fullName evidence="9">Chitinase 2</fullName>
    </submittedName>
</protein>
<dbReference type="CDD" id="cd02877">
    <property type="entry name" value="GH18_hevamine_XipI_class_III"/>
    <property type="match status" value="1"/>
</dbReference>
<feature type="domain" description="CBM1" evidence="7">
    <location>
        <begin position="375"/>
        <end position="411"/>
    </location>
</feature>
<evidence type="ECO:0000256" key="1">
    <source>
        <dbReference type="ARBA" id="ARBA00022669"/>
    </source>
</evidence>
<keyword evidence="3" id="KW-0378">Hydrolase</keyword>
<dbReference type="Gene3D" id="3.20.20.80">
    <property type="entry name" value="Glycosidases"/>
    <property type="match status" value="1"/>
</dbReference>
<dbReference type="PROSITE" id="PS51910">
    <property type="entry name" value="GH18_2"/>
    <property type="match status" value="1"/>
</dbReference>
<dbReference type="SUPFAM" id="SSF57180">
    <property type="entry name" value="Cellulose-binding domain"/>
    <property type="match status" value="1"/>
</dbReference>
<evidence type="ECO:0000313" key="10">
    <source>
        <dbReference type="Proteomes" id="UP001628179"/>
    </source>
</evidence>
<dbReference type="InterPro" id="IPR001223">
    <property type="entry name" value="Glyco_hydro18_cat"/>
</dbReference>
<dbReference type="InterPro" id="IPR000254">
    <property type="entry name" value="CBD"/>
</dbReference>
<keyword evidence="4" id="KW-0326">Glycosidase</keyword>
<dbReference type="Pfam" id="PF00734">
    <property type="entry name" value="CBM_1"/>
    <property type="match status" value="1"/>
</dbReference>
<accession>A0ABQ0GNT3</accession>